<dbReference type="GO" id="GO:0005634">
    <property type="term" value="C:nucleus"/>
    <property type="evidence" value="ECO:0007669"/>
    <property type="project" value="UniProtKB-SubCell"/>
</dbReference>
<dbReference type="Proteomes" id="UP001153555">
    <property type="component" value="Unassembled WGS sequence"/>
</dbReference>
<protein>
    <submittedName>
        <fullName evidence="8">Transcription factor bHLH130</fullName>
    </submittedName>
</protein>
<keyword evidence="2" id="KW-0805">Transcription regulation</keyword>
<feature type="compositionally biased region" description="Low complexity" evidence="6">
    <location>
        <begin position="229"/>
        <end position="242"/>
    </location>
</feature>
<evidence type="ECO:0000256" key="6">
    <source>
        <dbReference type="SAM" id="MobiDB-lite"/>
    </source>
</evidence>
<feature type="compositionally biased region" description="Polar residues" evidence="6">
    <location>
        <begin position="217"/>
        <end position="228"/>
    </location>
</feature>
<keyword evidence="9" id="KW-1185">Reference proteome</keyword>
<dbReference type="InterPro" id="IPR036638">
    <property type="entry name" value="HLH_DNA-bd_sf"/>
</dbReference>
<dbReference type="SMART" id="SM00353">
    <property type="entry name" value="HLH"/>
    <property type="match status" value="1"/>
</dbReference>
<evidence type="ECO:0000313" key="9">
    <source>
        <dbReference type="Proteomes" id="UP001153555"/>
    </source>
</evidence>
<dbReference type="FunFam" id="4.10.280.10:FF:000021">
    <property type="entry name" value="Transcription factor bHLH130 family"/>
    <property type="match status" value="1"/>
</dbReference>
<dbReference type="OrthoDB" id="2019494at2759"/>
<dbReference type="GO" id="GO:0000981">
    <property type="term" value="F:DNA-binding transcription factor activity, RNA polymerase II-specific"/>
    <property type="evidence" value="ECO:0007669"/>
    <property type="project" value="TreeGrafter"/>
</dbReference>
<accession>A0A9N7RS94</accession>
<evidence type="ECO:0000259" key="7">
    <source>
        <dbReference type="PROSITE" id="PS50888"/>
    </source>
</evidence>
<dbReference type="PANTHER" id="PTHR16223">
    <property type="entry name" value="TRANSCRIPTION FACTOR BHLH83-RELATED"/>
    <property type="match status" value="1"/>
</dbReference>
<reference evidence="8" key="1">
    <citation type="submission" date="2019-12" db="EMBL/GenBank/DDBJ databases">
        <authorList>
            <person name="Scholes J."/>
        </authorList>
    </citation>
    <scope>NUCLEOTIDE SEQUENCE</scope>
</reference>
<proteinExistence type="predicted"/>
<dbReference type="EMBL" id="CACSLK010034598">
    <property type="protein sequence ID" value="CAA0842529.1"/>
    <property type="molecule type" value="Genomic_DNA"/>
</dbReference>
<comment type="caution">
    <text evidence="8">The sequence shown here is derived from an EMBL/GenBank/DDBJ whole genome shotgun (WGS) entry which is preliminary data.</text>
</comment>
<dbReference type="InterPro" id="IPR011598">
    <property type="entry name" value="bHLH_dom"/>
</dbReference>
<evidence type="ECO:0000256" key="1">
    <source>
        <dbReference type="ARBA" id="ARBA00004123"/>
    </source>
</evidence>
<keyword evidence="3" id="KW-0238">DNA-binding</keyword>
<dbReference type="GO" id="GO:0000978">
    <property type="term" value="F:RNA polymerase II cis-regulatory region sequence-specific DNA binding"/>
    <property type="evidence" value="ECO:0007669"/>
    <property type="project" value="TreeGrafter"/>
</dbReference>
<feature type="domain" description="BHLH" evidence="7">
    <location>
        <begin position="315"/>
        <end position="365"/>
    </location>
</feature>
<evidence type="ECO:0000313" key="8">
    <source>
        <dbReference type="EMBL" id="CAA0842529.1"/>
    </source>
</evidence>
<feature type="region of interest" description="Disordered" evidence="6">
    <location>
        <begin position="214"/>
        <end position="255"/>
    </location>
</feature>
<dbReference type="InterPro" id="IPR045843">
    <property type="entry name" value="IND-like"/>
</dbReference>
<evidence type="ECO:0000256" key="3">
    <source>
        <dbReference type="ARBA" id="ARBA00023125"/>
    </source>
</evidence>
<evidence type="ECO:0000256" key="4">
    <source>
        <dbReference type="ARBA" id="ARBA00023163"/>
    </source>
</evidence>
<keyword evidence="5" id="KW-0539">Nucleus</keyword>
<keyword evidence="4" id="KW-0804">Transcription</keyword>
<feature type="compositionally biased region" description="Basic and acidic residues" evidence="6">
    <location>
        <begin position="244"/>
        <end position="253"/>
    </location>
</feature>
<comment type="subcellular location">
    <subcellularLocation>
        <location evidence="1">Nucleus</location>
    </subcellularLocation>
</comment>
<dbReference type="Gene3D" id="4.10.280.10">
    <property type="entry name" value="Helix-loop-helix DNA-binding domain"/>
    <property type="match status" value="1"/>
</dbReference>
<dbReference type="Pfam" id="PF00010">
    <property type="entry name" value="HLH"/>
    <property type="match status" value="1"/>
</dbReference>
<dbReference type="GO" id="GO:0046983">
    <property type="term" value="F:protein dimerization activity"/>
    <property type="evidence" value="ECO:0007669"/>
    <property type="project" value="InterPro"/>
</dbReference>
<dbReference type="AlphaFoldDB" id="A0A9N7RS94"/>
<gene>
    <name evidence="8" type="ORF">SHERM_08391</name>
</gene>
<organism evidence="8 9">
    <name type="scientific">Striga hermonthica</name>
    <name type="common">Purple witchweed</name>
    <name type="synonym">Buchnera hermonthica</name>
    <dbReference type="NCBI Taxonomy" id="68872"/>
    <lineage>
        <taxon>Eukaryota</taxon>
        <taxon>Viridiplantae</taxon>
        <taxon>Streptophyta</taxon>
        <taxon>Embryophyta</taxon>
        <taxon>Tracheophyta</taxon>
        <taxon>Spermatophyta</taxon>
        <taxon>Magnoliopsida</taxon>
        <taxon>eudicotyledons</taxon>
        <taxon>Gunneridae</taxon>
        <taxon>Pentapetalae</taxon>
        <taxon>asterids</taxon>
        <taxon>lamiids</taxon>
        <taxon>Lamiales</taxon>
        <taxon>Orobanchaceae</taxon>
        <taxon>Buchnereae</taxon>
        <taxon>Striga</taxon>
    </lineage>
</organism>
<evidence type="ECO:0000256" key="5">
    <source>
        <dbReference type="ARBA" id="ARBA00023242"/>
    </source>
</evidence>
<dbReference type="SUPFAM" id="SSF47459">
    <property type="entry name" value="HLH, helix-loop-helix DNA-binding domain"/>
    <property type="match status" value="1"/>
</dbReference>
<name>A0A9N7RS94_STRHE</name>
<dbReference type="PANTHER" id="PTHR16223:SF345">
    <property type="entry name" value="TRANSCRIPTION FACTOR BHLH130-LIKE"/>
    <property type="match status" value="1"/>
</dbReference>
<dbReference type="PROSITE" id="PS50888">
    <property type="entry name" value="BHLH"/>
    <property type="match status" value="1"/>
</dbReference>
<evidence type="ECO:0000256" key="2">
    <source>
        <dbReference type="ARBA" id="ARBA00023015"/>
    </source>
</evidence>
<sequence length="392" mass="42832">MFSSSEISSNNGFAFSNPANKNTLIKNSIPTGGGDFTKGREINDGSDLFQGYGLSRYRSAPSSFLAALLDPNPDNNSSSGDESEAFFSALIDAQHDLNQKNQHQVQYPTKQEIGDETETRPGFFPNGHAGGYVGSYSVGMENQVHVSLADNGNSSNLVRQSSSPAGFFNGFGVMGEVGNYRVQNHADASSSASGFSSHLNFSVGPCSGSRFMPTIPENLNESTSTCSPENGRSRNGNNSWNEPPLKRNRDGEPKMYSNFNVLENQNGESRKMPSGLVSHMSLPKTSSEMATVENYLHFQQESAVVPCQIRAKRGCATHPRSIAERMRRTRISDNMKKLQDLFPSMDKQINTADMLDLAVEYIKDLQKQVKTLTDTKTKCVCSNKPSQTSPTT</sequence>